<accession>A0A9P5Y0N6</accession>
<proteinExistence type="predicted"/>
<protein>
    <submittedName>
        <fullName evidence="2">Uncharacterized protein</fullName>
    </submittedName>
</protein>
<keyword evidence="3" id="KW-1185">Reference proteome</keyword>
<feature type="region of interest" description="Disordered" evidence="1">
    <location>
        <begin position="1"/>
        <end position="31"/>
    </location>
</feature>
<dbReference type="Proteomes" id="UP000807353">
    <property type="component" value="Unassembled WGS sequence"/>
</dbReference>
<feature type="compositionally biased region" description="Polar residues" evidence="1">
    <location>
        <begin position="8"/>
        <end position="31"/>
    </location>
</feature>
<dbReference type="AlphaFoldDB" id="A0A9P5Y0N6"/>
<organism evidence="2 3">
    <name type="scientific">Collybia nuda</name>
    <dbReference type="NCBI Taxonomy" id="64659"/>
    <lineage>
        <taxon>Eukaryota</taxon>
        <taxon>Fungi</taxon>
        <taxon>Dikarya</taxon>
        <taxon>Basidiomycota</taxon>
        <taxon>Agaricomycotina</taxon>
        <taxon>Agaricomycetes</taxon>
        <taxon>Agaricomycetidae</taxon>
        <taxon>Agaricales</taxon>
        <taxon>Tricholomatineae</taxon>
        <taxon>Clitocybaceae</taxon>
        <taxon>Collybia</taxon>
    </lineage>
</organism>
<comment type="caution">
    <text evidence="2">The sequence shown here is derived from an EMBL/GenBank/DDBJ whole genome shotgun (WGS) entry which is preliminary data.</text>
</comment>
<evidence type="ECO:0000313" key="3">
    <source>
        <dbReference type="Proteomes" id="UP000807353"/>
    </source>
</evidence>
<name>A0A9P5Y0N6_9AGAR</name>
<evidence type="ECO:0000256" key="1">
    <source>
        <dbReference type="SAM" id="MobiDB-lite"/>
    </source>
</evidence>
<gene>
    <name evidence="2" type="ORF">BDZ94DRAFT_1266618</name>
</gene>
<sequence length="192" mass="21264">MAMRNASHYASTTSTNSHFTGAYVPNNTSVTEPPRHTRPLYYHIPLPYEHVNLHPALDYNAHTPTSLLGPDIRYRSTPATSPPRACLTILLPSTRQRMTVCPSSSPTNTYCGIVTVWDVLIAVEMVMSRLDSTDDTCLQGFPSGDGSTVEGRRCVCKGHIPSLEYLRQRYGRAGLAKARGDGDVWMLYVGYQ</sequence>
<dbReference type="EMBL" id="MU150303">
    <property type="protein sequence ID" value="KAF9460200.1"/>
    <property type="molecule type" value="Genomic_DNA"/>
</dbReference>
<reference evidence="2" key="1">
    <citation type="submission" date="2020-11" db="EMBL/GenBank/DDBJ databases">
        <authorList>
            <consortium name="DOE Joint Genome Institute"/>
            <person name="Ahrendt S."/>
            <person name="Riley R."/>
            <person name="Andreopoulos W."/>
            <person name="Labutti K."/>
            <person name="Pangilinan J."/>
            <person name="Ruiz-Duenas F.J."/>
            <person name="Barrasa J.M."/>
            <person name="Sanchez-Garcia M."/>
            <person name="Camarero S."/>
            <person name="Miyauchi S."/>
            <person name="Serrano A."/>
            <person name="Linde D."/>
            <person name="Babiker R."/>
            <person name="Drula E."/>
            <person name="Ayuso-Fernandez I."/>
            <person name="Pacheco R."/>
            <person name="Padilla G."/>
            <person name="Ferreira P."/>
            <person name="Barriuso J."/>
            <person name="Kellner H."/>
            <person name="Castanera R."/>
            <person name="Alfaro M."/>
            <person name="Ramirez L."/>
            <person name="Pisabarro A.G."/>
            <person name="Kuo A."/>
            <person name="Tritt A."/>
            <person name="Lipzen A."/>
            <person name="He G."/>
            <person name="Yan M."/>
            <person name="Ng V."/>
            <person name="Cullen D."/>
            <person name="Martin F."/>
            <person name="Rosso M.-N."/>
            <person name="Henrissat B."/>
            <person name="Hibbett D."/>
            <person name="Martinez A.T."/>
            <person name="Grigoriev I.V."/>
        </authorList>
    </citation>
    <scope>NUCLEOTIDE SEQUENCE</scope>
    <source>
        <strain evidence="2">CBS 247.69</strain>
    </source>
</reference>
<evidence type="ECO:0000313" key="2">
    <source>
        <dbReference type="EMBL" id="KAF9460200.1"/>
    </source>
</evidence>